<keyword evidence="3" id="KW-0804">Transcription</keyword>
<feature type="domain" description="HTH marR-type" evidence="4">
    <location>
        <begin position="26"/>
        <end position="164"/>
    </location>
</feature>
<dbReference type="InterPro" id="IPR000835">
    <property type="entry name" value="HTH_MarR-typ"/>
</dbReference>
<dbReference type="AlphaFoldDB" id="A0A839R1V1"/>
<dbReference type="Gene3D" id="1.10.10.10">
    <property type="entry name" value="Winged helix-like DNA-binding domain superfamily/Winged helix DNA-binding domain"/>
    <property type="match status" value="1"/>
</dbReference>
<reference evidence="5 6" key="1">
    <citation type="submission" date="2020-08" db="EMBL/GenBank/DDBJ databases">
        <title>Sequencing the genomes of 1000 actinobacteria strains.</title>
        <authorList>
            <person name="Klenk H.-P."/>
        </authorList>
    </citation>
    <scope>NUCLEOTIDE SEQUENCE [LARGE SCALE GENOMIC DNA]</scope>
    <source>
        <strain evidence="5 6">DSM 23040</strain>
    </source>
</reference>
<dbReference type="GO" id="GO:0003700">
    <property type="term" value="F:DNA-binding transcription factor activity"/>
    <property type="evidence" value="ECO:0007669"/>
    <property type="project" value="InterPro"/>
</dbReference>
<dbReference type="Pfam" id="PF12802">
    <property type="entry name" value="MarR_2"/>
    <property type="match status" value="1"/>
</dbReference>
<keyword evidence="1" id="KW-0805">Transcription regulation</keyword>
<dbReference type="SUPFAM" id="SSF46785">
    <property type="entry name" value="Winged helix' DNA-binding domain"/>
    <property type="match status" value="1"/>
</dbReference>
<evidence type="ECO:0000256" key="3">
    <source>
        <dbReference type="ARBA" id="ARBA00023163"/>
    </source>
</evidence>
<comment type="caution">
    <text evidence="5">The sequence shown here is derived from an EMBL/GenBank/DDBJ whole genome shotgun (WGS) entry which is preliminary data.</text>
</comment>
<dbReference type="Proteomes" id="UP000568050">
    <property type="component" value="Unassembled WGS sequence"/>
</dbReference>
<dbReference type="InterPro" id="IPR036390">
    <property type="entry name" value="WH_DNA-bd_sf"/>
</dbReference>
<evidence type="ECO:0000259" key="4">
    <source>
        <dbReference type="PROSITE" id="PS50995"/>
    </source>
</evidence>
<dbReference type="PROSITE" id="PS50995">
    <property type="entry name" value="HTH_MARR_2"/>
    <property type="match status" value="1"/>
</dbReference>
<sequence length="177" mass="19532">MTAERPAMDEVDRIVRAWQQLQPDLNSTPLHVFSRISRIAWIQENLRRDVFAKVGLDGWEFDVLSALRRAGDPFQLTPRLLIQETLVTSGTMTTRLDKLQARGLVTRARAPEDGRSVVVQLSAEGIRLADEAISALMDAEQEFLDALPAGAQEQMGDALRSLLLALEAPADAEDPSA</sequence>
<name>A0A839R1V1_9MICO</name>
<dbReference type="EMBL" id="JACHWP010000001">
    <property type="protein sequence ID" value="MBB3022616.1"/>
    <property type="molecule type" value="Genomic_DNA"/>
</dbReference>
<dbReference type="PANTHER" id="PTHR42756">
    <property type="entry name" value="TRANSCRIPTIONAL REGULATOR, MARR"/>
    <property type="match status" value="1"/>
</dbReference>
<evidence type="ECO:0000256" key="1">
    <source>
        <dbReference type="ARBA" id="ARBA00023015"/>
    </source>
</evidence>
<evidence type="ECO:0000256" key="2">
    <source>
        <dbReference type="ARBA" id="ARBA00023125"/>
    </source>
</evidence>
<evidence type="ECO:0000313" key="5">
    <source>
        <dbReference type="EMBL" id="MBB3022616.1"/>
    </source>
</evidence>
<dbReference type="GO" id="GO:0003677">
    <property type="term" value="F:DNA binding"/>
    <property type="evidence" value="ECO:0007669"/>
    <property type="project" value="UniProtKB-KW"/>
</dbReference>
<dbReference type="SMART" id="SM00347">
    <property type="entry name" value="HTH_MARR"/>
    <property type="match status" value="1"/>
</dbReference>
<organism evidence="5 6">
    <name type="scientific">Helcobacillus massiliensis</name>
    <dbReference type="NCBI Taxonomy" id="521392"/>
    <lineage>
        <taxon>Bacteria</taxon>
        <taxon>Bacillati</taxon>
        <taxon>Actinomycetota</taxon>
        <taxon>Actinomycetes</taxon>
        <taxon>Micrococcales</taxon>
        <taxon>Dermabacteraceae</taxon>
        <taxon>Helcobacillus</taxon>
    </lineage>
</organism>
<keyword evidence="6" id="KW-1185">Reference proteome</keyword>
<dbReference type="InterPro" id="IPR036388">
    <property type="entry name" value="WH-like_DNA-bd_sf"/>
</dbReference>
<proteinExistence type="predicted"/>
<dbReference type="RefSeq" id="WP_183374809.1">
    <property type="nucleotide sequence ID" value="NZ_CBCSFZ010000019.1"/>
</dbReference>
<dbReference type="PANTHER" id="PTHR42756:SF1">
    <property type="entry name" value="TRANSCRIPTIONAL REPRESSOR OF EMRAB OPERON"/>
    <property type="match status" value="1"/>
</dbReference>
<gene>
    <name evidence="5" type="ORF">FHX50_000864</name>
</gene>
<accession>A0A839R1V1</accession>
<keyword evidence="2 5" id="KW-0238">DNA-binding</keyword>
<protein>
    <submittedName>
        <fullName evidence="5">DNA-binding MarR family transcriptional regulator</fullName>
    </submittedName>
</protein>
<evidence type="ECO:0000313" key="6">
    <source>
        <dbReference type="Proteomes" id="UP000568050"/>
    </source>
</evidence>